<comment type="pathway">
    <text evidence="1">Cell wall biogenesis; cell wall polysaccharide biosynthesis.</text>
</comment>
<comment type="similarity">
    <text evidence="2">Belongs to the glycosyltransferase 2 family.</text>
</comment>
<protein>
    <submittedName>
        <fullName evidence="6">Glycosyl transferase 2 family protein</fullName>
    </submittedName>
</protein>
<dbReference type="PATRIC" id="fig|44252.3.peg.4950"/>
<dbReference type="Gene3D" id="3.90.550.10">
    <property type="entry name" value="Spore Coat Polysaccharide Biosynthesis Protein SpsA, Chain A"/>
    <property type="match status" value="1"/>
</dbReference>
<dbReference type="Pfam" id="PF00535">
    <property type="entry name" value="Glycos_transf_2"/>
    <property type="match status" value="1"/>
</dbReference>
<dbReference type="EMBL" id="JMQA01000040">
    <property type="protein sequence ID" value="KFM98337.1"/>
    <property type="molecule type" value="Genomic_DNA"/>
</dbReference>
<proteinExistence type="inferred from homology"/>
<accession>A0A090YK70</accession>
<sequence>MMSSESKTVSIIITVKNNGVDLYTTMESLKVSRTSLPYEVIIVDEGSVDGCCDFLLGYRFEKPFKRLKGMAGVSARNLGAAHAAGDYLIFCGAHLYYDDGWMEALLDPLFKGEADCCSPSFVMHERSVSPKTEIVSGWLKSIRSYPAVAEDKMDLPWLSWECFAIRKDRFQEIGGMEDGFAGKELETAEFSFRMWLLGGTCRYVPEVSLVQVFRQNFPYDHSGERWGRDLMMLACLHFSEPQISFCRQLVEEVFGREGGDERELRELRELTEERRRKYALRRQHDETWFLKRFGIVF</sequence>
<dbReference type="SUPFAM" id="SSF53448">
    <property type="entry name" value="Nucleotide-diphospho-sugar transferases"/>
    <property type="match status" value="1"/>
</dbReference>
<reference evidence="6 7" key="1">
    <citation type="submission" date="2014-04" db="EMBL/GenBank/DDBJ databases">
        <authorList>
            <person name="Bishop-Lilly K.A."/>
            <person name="Broomall S.M."/>
            <person name="Chain P.S."/>
            <person name="Chertkov O."/>
            <person name="Coyne S.R."/>
            <person name="Daligault H.E."/>
            <person name="Davenport K.W."/>
            <person name="Erkkila T."/>
            <person name="Frey K.G."/>
            <person name="Gibbons H.S."/>
            <person name="Gu W."/>
            <person name="Jaissle J."/>
            <person name="Johnson S.L."/>
            <person name="Koroleva G.I."/>
            <person name="Ladner J.T."/>
            <person name="Lo C.-C."/>
            <person name="Minogue T.D."/>
            <person name="Munk C."/>
            <person name="Palacios G.F."/>
            <person name="Redden C.L."/>
            <person name="Rosenzweig C.N."/>
            <person name="Scholz M.B."/>
            <person name="Teshima H."/>
            <person name="Xu Y."/>
        </authorList>
    </citation>
    <scope>NUCLEOTIDE SEQUENCE [LARGE SCALE GENOMIC DNA]</scope>
    <source>
        <strain evidence="6 7">8244</strain>
    </source>
</reference>
<keyword evidence="3" id="KW-0328">Glycosyltransferase</keyword>
<comment type="caution">
    <text evidence="6">The sequence shown here is derived from an EMBL/GenBank/DDBJ whole genome shotgun (WGS) entry which is preliminary data.</text>
</comment>
<dbReference type="HOGENOM" id="CLU_952262_0_0_9"/>
<evidence type="ECO:0000313" key="6">
    <source>
        <dbReference type="EMBL" id="KFM98337.1"/>
    </source>
</evidence>
<dbReference type="STRING" id="44252.DJ90_4381"/>
<dbReference type="InterPro" id="IPR001173">
    <property type="entry name" value="Glyco_trans_2-like"/>
</dbReference>
<dbReference type="PANTHER" id="PTHR43179">
    <property type="entry name" value="RHAMNOSYLTRANSFERASE WBBL"/>
    <property type="match status" value="1"/>
</dbReference>
<dbReference type="GO" id="GO:0016757">
    <property type="term" value="F:glycosyltransferase activity"/>
    <property type="evidence" value="ECO:0007669"/>
    <property type="project" value="UniProtKB-KW"/>
</dbReference>
<organism evidence="6 7">
    <name type="scientific">Paenibacillus macerans</name>
    <name type="common">Bacillus macerans</name>
    <dbReference type="NCBI Taxonomy" id="44252"/>
    <lineage>
        <taxon>Bacteria</taxon>
        <taxon>Bacillati</taxon>
        <taxon>Bacillota</taxon>
        <taxon>Bacilli</taxon>
        <taxon>Bacillales</taxon>
        <taxon>Paenibacillaceae</taxon>
        <taxon>Paenibacillus</taxon>
    </lineage>
</organism>
<evidence type="ECO:0000259" key="5">
    <source>
        <dbReference type="Pfam" id="PF00535"/>
    </source>
</evidence>
<dbReference type="PANTHER" id="PTHR43179:SF12">
    <property type="entry name" value="GALACTOFURANOSYLTRANSFERASE GLFT2"/>
    <property type="match status" value="1"/>
</dbReference>
<dbReference type="InterPro" id="IPR029044">
    <property type="entry name" value="Nucleotide-diphossugar_trans"/>
</dbReference>
<gene>
    <name evidence="6" type="ORF">DJ90_4381</name>
</gene>
<evidence type="ECO:0000313" key="7">
    <source>
        <dbReference type="Proteomes" id="UP000029278"/>
    </source>
</evidence>
<evidence type="ECO:0000256" key="3">
    <source>
        <dbReference type="ARBA" id="ARBA00022676"/>
    </source>
</evidence>
<dbReference type="AlphaFoldDB" id="A0A090YK70"/>
<evidence type="ECO:0000256" key="4">
    <source>
        <dbReference type="ARBA" id="ARBA00022679"/>
    </source>
</evidence>
<dbReference type="Proteomes" id="UP000029278">
    <property type="component" value="Unassembled WGS sequence"/>
</dbReference>
<name>A0A090YK70_PAEMA</name>
<keyword evidence="4 6" id="KW-0808">Transferase</keyword>
<evidence type="ECO:0000256" key="2">
    <source>
        <dbReference type="ARBA" id="ARBA00006739"/>
    </source>
</evidence>
<feature type="domain" description="Glycosyltransferase 2-like" evidence="5">
    <location>
        <begin position="10"/>
        <end position="173"/>
    </location>
</feature>
<keyword evidence="7" id="KW-1185">Reference proteome</keyword>
<evidence type="ECO:0000256" key="1">
    <source>
        <dbReference type="ARBA" id="ARBA00004776"/>
    </source>
</evidence>